<keyword evidence="12" id="KW-1185">Reference proteome</keyword>
<dbReference type="GO" id="GO:0061630">
    <property type="term" value="F:ubiquitin protein ligase activity"/>
    <property type="evidence" value="ECO:0007669"/>
    <property type="project" value="UniProtKB-EC"/>
</dbReference>
<evidence type="ECO:0000256" key="2">
    <source>
        <dbReference type="ARBA" id="ARBA00012483"/>
    </source>
</evidence>
<keyword evidence="5 8" id="KW-0863">Zinc-finger</keyword>
<evidence type="ECO:0000256" key="7">
    <source>
        <dbReference type="ARBA" id="ARBA00022833"/>
    </source>
</evidence>
<proteinExistence type="predicted"/>
<dbReference type="Gene3D" id="3.30.40.10">
    <property type="entry name" value="Zinc/RING finger domain, C3HC4 (zinc finger)"/>
    <property type="match status" value="1"/>
</dbReference>
<evidence type="ECO:0000256" key="6">
    <source>
        <dbReference type="ARBA" id="ARBA00022786"/>
    </source>
</evidence>
<dbReference type="InterPro" id="IPR001841">
    <property type="entry name" value="Znf_RING"/>
</dbReference>
<evidence type="ECO:0000259" key="10">
    <source>
        <dbReference type="PROSITE" id="PS50089"/>
    </source>
</evidence>
<dbReference type="PROSITE" id="PS50089">
    <property type="entry name" value="ZF_RING_2"/>
    <property type="match status" value="1"/>
</dbReference>
<dbReference type="PANTHER" id="PTHR46463">
    <property type="entry name" value="ZINC FINGER, RING/FYVE/PHD-TYPE"/>
    <property type="match status" value="1"/>
</dbReference>
<evidence type="ECO:0000256" key="5">
    <source>
        <dbReference type="ARBA" id="ARBA00022771"/>
    </source>
</evidence>
<organism evidence="11 12">
    <name type="scientific">Kalanchoe fedtschenkoi</name>
    <name type="common">Lavender scallops</name>
    <name type="synonym">South American air plant</name>
    <dbReference type="NCBI Taxonomy" id="63787"/>
    <lineage>
        <taxon>Eukaryota</taxon>
        <taxon>Viridiplantae</taxon>
        <taxon>Streptophyta</taxon>
        <taxon>Embryophyta</taxon>
        <taxon>Tracheophyta</taxon>
        <taxon>Spermatophyta</taxon>
        <taxon>Magnoliopsida</taxon>
        <taxon>eudicotyledons</taxon>
        <taxon>Gunneridae</taxon>
        <taxon>Pentapetalae</taxon>
        <taxon>Saxifragales</taxon>
        <taxon>Crassulaceae</taxon>
        <taxon>Kalanchoe</taxon>
    </lineage>
</organism>
<evidence type="ECO:0000256" key="8">
    <source>
        <dbReference type="PROSITE-ProRule" id="PRU00175"/>
    </source>
</evidence>
<dbReference type="CDD" id="cd23116">
    <property type="entry name" value="RING-H2_AIRP1-like"/>
    <property type="match status" value="1"/>
</dbReference>
<dbReference type="PANTHER" id="PTHR46463:SF44">
    <property type="entry name" value="RING_U-BOX SUPERFAMILY PROTEIN"/>
    <property type="match status" value="1"/>
</dbReference>
<dbReference type="OMA" id="SACVDIR"/>
<dbReference type="EC" id="2.3.2.27" evidence="2"/>
<evidence type="ECO:0000313" key="11">
    <source>
        <dbReference type="EnsemblPlants" id="Kaladp0959s0005.1.v1.1"/>
    </source>
</evidence>
<dbReference type="FunFam" id="3.30.40.10:FF:000376">
    <property type="entry name" value="Putative E3 ubiquitin-protein ligase RHB1A"/>
    <property type="match status" value="1"/>
</dbReference>
<dbReference type="Gramene" id="Kaladp0959s0005.1.v1.1">
    <property type="protein sequence ID" value="Kaladp0959s0005.1.v1.1"/>
    <property type="gene ID" value="Kaladp0959s0005.v1.1"/>
</dbReference>
<keyword evidence="7" id="KW-0862">Zinc</keyword>
<sequence>MGGCCCCCASGGSAGRNSPVYRYGQRVVEERVPLSPNTGVTPTMSTGLLVDTNLEISSIETYRPPPRPVPYDVDLGHPQTPPITRGTGGNKTDAIAQARGAESVESSTHSTSASTEKIEDLSKGEVKIEIALSEKLEIELSKSVDAIPFVMEEEDVCPTCLEEYDAENPKIMTKCDHHFHLACILEWKERSETCPVCDQVMILRSPIDI</sequence>
<keyword evidence="3" id="KW-0808">Transferase</keyword>
<dbReference type="GO" id="GO:0005829">
    <property type="term" value="C:cytosol"/>
    <property type="evidence" value="ECO:0007669"/>
    <property type="project" value="TreeGrafter"/>
</dbReference>
<feature type="compositionally biased region" description="Low complexity" evidence="9">
    <location>
        <begin position="103"/>
        <end position="115"/>
    </location>
</feature>
<dbReference type="Pfam" id="PF13639">
    <property type="entry name" value="zf-RING_2"/>
    <property type="match status" value="1"/>
</dbReference>
<accession>A0A7N0VJA6</accession>
<evidence type="ECO:0000256" key="3">
    <source>
        <dbReference type="ARBA" id="ARBA00022679"/>
    </source>
</evidence>
<keyword evidence="4" id="KW-0479">Metal-binding</keyword>
<feature type="region of interest" description="Disordered" evidence="9">
    <location>
        <begin position="98"/>
        <end position="118"/>
    </location>
</feature>
<reference evidence="11" key="1">
    <citation type="submission" date="2021-01" db="UniProtKB">
        <authorList>
            <consortium name="EnsemblPlants"/>
        </authorList>
    </citation>
    <scope>IDENTIFICATION</scope>
</reference>
<dbReference type="AlphaFoldDB" id="A0A7N0VJA6"/>
<dbReference type="SMART" id="SM00184">
    <property type="entry name" value="RING"/>
    <property type="match status" value="1"/>
</dbReference>
<evidence type="ECO:0000256" key="9">
    <source>
        <dbReference type="SAM" id="MobiDB-lite"/>
    </source>
</evidence>
<dbReference type="Proteomes" id="UP000594263">
    <property type="component" value="Unplaced"/>
</dbReference>
<evidence type="ECO:0000256" key="4">
    <source>
        <dbReference type="ARBA" id="ARBA00022723"/>
    </source>
</evidence>
<keyword evidence="6" id="KW-0833">Ubl conjugation pathway</keyword>
<feature type="domain" description="RING-type" evidence="10">
    <location>
        <begin position="157"/>
        <end position="198"/>
    </location>
</feature>
<name>A0A7N0VJA6_KALFE</name>
<dbReference type="InterPro" id="IPR013083">
    <property type="entry name" value="Znf_RING/FYVE/PHD"/>
</dbReference>
<evidence type="ECO:0000256" key="1">
    <source>
        <dbReference type="ARBA" id="ARBA00000900"/>
    </source>
</evidence>
<evidence type="ECO:0000313" key="12">
    <source>
        <dbReference type="Proteomes" id="UP000594263"/>
    </source>
</evidence>
<protein>
    <recommendedName>
        <fullName evidence="2">RING-type E3 ubiquitin transferase</fullName>
        <ecNumber evidence="2">2.3.2.27</ecNumber>
    </recommendedName>
</protein>
<dbReference type="SUPFAM" id="SSF57850">
    <property type="entry name" value="RING/U-box"/>
    <property type="match status" value="1"/>
</dbReference>
<dbReference type="EnsemblPlants" id="Kaladp0959s0005.1.v1.1">
    <property type="protein sequence ID" value="Kaladp0959s0005.1.v1.1"/>
    <property type="gene ID" value="Kaladp0959s0005.v1.1"/>
</dbReference>
<dbReference type="GO" id="GO:0008270">
    <property type="term" value="F:zinc ion binding"/>
    <property type="evidence" value="ECO:0007669"/>
    <property type="project" value="UniProtKB-KW"/>
</dbReference>
<comment type="catalytic activity">
    <reaction evidence="1">
        <text>S-ubiquitinyl-[E2 ubiquitin-conjugating enzyme]-L-cysteine + [acceptor protein]-L-lysine = [E2 ubiquitin-conjugating enzyme]-L-cysteine + N(6)-ubiquitinyl-[acceptor protein]-L-lysine.</text>
        <dbReference type="EC" id="2.3.2.27"/>
    </reaction>
</comment>